<proteinExistence type="predicted"/>
<dbReference type="InterPro" id="IPR034660">
    <property type="entry name" value="DinB/YfiT-like"/>
</dbReference>
<protein>
    <submittedName>
        <fullName evidence="1">DUF1569 domain-containing protein</fullName>
    </submittedName>
</protein>
<dbReference type="Pfam" id="PF07606">
    <property type="entry name" value="DUF1569"/>
    <property type="match status" value="1"/>
</dbReference>
<gene>
    <name evidence="1" type="ORF">FO442_14935</name>
</gene>
<dbReference type="AlphaFoldDB" id="A0A556MMN2"/>
<keyword evidence="2" id="KW-1185">Reference proteome</keyword>
<evidence type="ECO:0000313" key="1">
    <source>
        <dbReference type="EMBL" id="TSJ41204.1"/>
    </source>
</evidence>
<name>A0A556MMN2_9FLAO</name>
<dbReference type="OrthoDB" id="2599194at2"/>
<sequence length="151" mass="17401">MIMKTLFSKQALDKSIERINQIQADKQPLWGKMNATQMLDHCSETMKVARGQKELKRIFLSYVLGSLMKKSFYNEKPIPKNGPTHKDFIITNTSDFEKAKQELIDHLVAFQEGGMEKCTSAPHAFFGKITKEQWGLGMYKHLDHHLQQFGV</sequence>
<reference evidence="1 2" key="1">
    <citation type="submission" date="2019-07" db="EMBL/GenBank/DDBJ databases">
        <authorList>
            <person name="Huq M.A."/>
        </authorList>
    </citation>
    <scope>NUCLEOTIDE SEQUENCE [LARGE SCALE GENOMIC DNA]</scope>
    <source>
        <strain evidence="1 2">MAH-3</strain>
    </source>
</reference>
<dbReference type="EMBL" id="VLPL01000008">
    <property type="protein sequence ID" value="TSJ41204.1"/>
    <property type="molecule type" value="Genomic_DNA"/>
</dbReference>
<organism evidence="1 2">
    <name type="scientific">Fluviicola chungangensis</name>
    <dbReference type="NCBI Taxonomy" id="2597671"/>
    <lineage>
        <taxon>Bacteria</taxon>
        <taxon>Pseudomonadati</taxon>
        <taxon>Bacteroidota</taxon>
        <taxon>Flavobacteriia</taxon>
        <taxon>Flavobacteriales</taxon>
        <taxon>Crocinitomicaceae</taxon>
        <taxon>Fluviicola</taxon>
    </lineage>
</organism>
<dbReference type="Proteomes" id="UP000316008">
    <property type="component" value="Unassembled WGS sequence"/>
</dbReference>
<dbReference type="Gene3D" id="1.20.120.450">
    <property type="entry name" value="dinb family like domain"/>
    <property type="match status" value="1"/>
</dbReference>
<dbReference type="InterPro" id="IPR011463">
    <property type="entry name" value="DUF1569"/>
</dbReference>
<comment type="caution">
    <text evidence="1">The sequence shown here is derived from an EMBL/GenBank/DDBJ whole genome shotgun (WGS) entry which is preliminary data.</text>
</comment>
<accession>A0A556MMN2</accession>
<evidence type="ECO:0000313" key="2">
    <source>
        <dbReference type="Proteomes" id="UP000316008"/>
    </source>
</evidence>